<dbReference type="PANTHER" id="PTHR21063:SF4">
    <property type="entry name" value="CD48 ANTIGEN-RELATED"/>
    <property type="match status" value="1"/>
</dbReference>
<dbReference type="PANTHER" id="PTHR21063">
    <property type="entry name" value="LFA-3"/>
    <property type="match status" value="1"/>
</dbReference>
<sequence>MLKRVITFPDGNEIFRDRLKVDYKTGSLTITNITTAHYGLYELTIARASK</sequence>
<dbReference type="EMBL" id="JAMKFB020000022">
    <property type="protein sequence ID" value="KAL0160610.1"/>
    <property type="molecule type" value="Genomic_DNA"/>
</dbReference>
<protein>
    <submittedName>
        <fullName evidence="1">Uncharacterized protein</fullName>
    </submittedName>
</protein>
<evidence type="ECO:0000313" key="1">
    <source>
        <dbReference type="EMBL" id="KAL0160610.1"/>
    </source>
</evidence>
<evidence type="ECO:0000313" key="2">
    <source>
        <dbReference type="Proteomes" id="UP001529510"/>
    </source>
</evidence>
<dbReference type="SUPFAM" id="SSF48726">
    <property type="entry name" value="Immunoglobulin"/>
    <property type="match status" value="1"/>
</dbReference>
<feature type="non-terminal residue" evidence="1">
    <location>
        <position position="50"/>
    </location>
</feature>
<keyword evidence="2" id="KW-1185">Reference proteome</keyword>
<name>A0ABD0NF05_CIRMR</name>
<dbReference type="Proteomes" id="UP001529510">
    <property type="component" value="Unassembled WGS sequence"/>
</dbReference>
<reference evidence="1 2" key="1">
    <citation type="submission" date="2024-05" db="EMBL/GenBank/DDBJ databases">
        <title>Genome sequencing and assembly of Indian major carp, Cirrhinus mrigala (Hamilton, 1822).</title>
        <authorList>
            <person name="Mohindra V."/>
            <person name="Chowdhury L.M."/>
            <person name="Lal K."/>
            <person name="Jena J.K."/>
        </authorList>
    </citation>
    <scope>NUCLEOTIDE SEQUENCE [LARGE SCALE GENOMIC DNA]</scope>
    <source>
        <strain evidence="1">CM1030</strain>
        <tissue evidence="1">Blood</tissue>
    </source>
</reference>
<accession>A0ABD0NF05</accession>
<dbReference type="InterPro" id="IPR036179">
    <property type="entry name" value="Ig-like_dom_sf"/>
</dbReference>
<dbReference type="AlphaFoldDB" id="A0ABD0NF05"/>
<organism evidence="1 2">
    <name type="scientific">Cirrhinus mrigala</name>
    <name type="common">Mrigala</name>
    <dbReference type="NCBI Taxonomy" id="683832"/>
    <lineage>
        <taxon>Eukaryota</taxon>
        <taxon>Metazoa</taxon>
        <taxon>Chordata</taxon>
        <taxon>Craniata</taxon>
        <taxon>Vertebrata</taxon>
        <taxon>Euteleostomi</taxon>
        <taxon>Actinopterygii</taxon>
        <taxon>Neopterygii</taxon>
        <taxon>Teleostei</taxon>
        <taxon>Ostariophysi</taxon>
        <taxon>Cypriniformes</taxon>
        <taxon>Cyprinidae</taxon>
        <taxon>Labeoninae</taxon>
        <taxon>Labeonini</taxon>
        <taxon>Cirrhinus</taxon>
    </lineage>
</organism>
<gene>
    <name evidence="1" type="ORF">M9458_044335</name>
</gene>
<proteinExistence type="predicted"/>
<dbReference type="Gene3D" id="2.60.40.2710">
    <property type="match status" value="1"/>
</dbReference>
<comment type="caution">
    <text evidence="1">The sequence shown here is derived from an EMBL/GenBank/DDBJ whole genome shotgun (WGS) entry which is preliminary data.</text>
</comment>